<dbReference type="PANTHER" id="PTHR30158:SF3">
    <property type="entry name" value="MULTIDRUG EFFLUX PUMP SUBUNIT ACRA-RELATED"/>
    <property type="match status" value="1"/>
</dbReference>
<comment type="subcellular location">
    <subcellularLocation>
        <location evidence="1">Cell inner membrane</location>
        <topology evidence="1">Lipid-anchor</topology>
    </subcellularLocation>
</comment>
<comment type="similarity">
    <text evidence="2">Belongs to the membrane fusion protein (MFP) (TC 8.A.1) family.</text>
</comment>
<dbReference type="RefSeq" id="WP_095845810.1">
    <property type="nucleotide sequence ID" value="NZ_CP014136.1"/>
</dbReference>
<evidence type="ECO:0000313" key="8">
    <source>
        <dbReference type="EMBL" id="ATA19205.1"/>
    </source>
</evidence>
<sequence length="373" mass="39579">MALRKFCLLAAVMLVGCDNTQAPVSSVPPVQVGIATLRAAPFNVISELPGRTVSTMTAEVRPQVGGLIQQRLFREGDDVKAGQALYQIDPATYQASFDQAAAALKNAQALLRSDCAKARRYAQLVKTNDVSRQDADDARSACEQDQASESEKKAALESARIQLAWTTVSAPISGRIGISSVTPGALVTAQQDTALTTIRALDSMYVDVTRSSGDLLRLRKQALATNNDTLSVTLVLEDGSEYPEKGRLELTEVAVDEATGSVTLRAVFPNPQHLLLPGMYIRARINEGMVQNAILAPQQGIARDAKGNATALVVTAENKVEKRQVATGDAVGDRWLIVNGLQDGDRLIIEGTDKVSAGQAVSPVAAEQAGGKS</sequence>
<dbReference type="EMBL" id="CP014136">
    <property type="protein sequence ID" value="ATA19205.1"/>
    <property type="molecule type" value="Genomic_DNA"/>
</dbReference>
<dbReference type="Gene3D" id="2.40.50.100">
    <property type="match status" value="1"/>
</dbReference>
<dbReference type="InterPro" id="IPR006143">
    <property type="entry name" value="RND_pump_MFP"/>
</dbReference>
<dbReference type="NCBIfam" id="TIGR01730">
    <property type="entry name" value="RND_mfp"/>
    <property type="match status" value="1"/>
</dbReference>
<evidence type="ECO:0000256" key="3">
    <source>
        <dbReference type="SAM" id="SignalP"/>
    </source>
</evidence>
<dbReference type="FunFam" id="2.40.420.20:FF:000001">
    <property type="entry name" value="Efflux RND transporter periplasmic adaptor subunit"/>
    <property type="match status" value="1"/>
</dbReference>
<gene>
    <name evidence="8" type="ORF">AWC35_07505</name>
</gene>
<evidence type="ECO:0000259" key="7">
    <source>
        <dbReference type="Pfam" id="PF25967"/>
    </source>
</evidence>
<keyword evidence="3" id="KW-0732">Signal</keyword>
<protein>
    <submittedName>
        <fullName evidence="8">Efflux transporter periplasmic adaptor subunit</fullName>
    </submittedName>
</protein>
<dbReference type="SUPFAM" id="SSF111369">
    <property type="entry name" value="HlyD-like secretion proteins"/>
    <property type="match status" value="1"/>
</dbReference>
<dbReference type="Pfam" id="PF25917">
    <property type="entry name" value="BSH_RND"/>
    <property type="match status" value="1"/>
</dbReference>
<feature type="domain" description="Multidrug resistance protein MdtA-like barrel-sandwich hybrid" evidence="5">
    <location>
        <begin position="57"/>
        <end position="198"/>
    </location>
</feature>
<dbReference type="Gene3D" id="1.10.287.470">
    <property type="entry name" value="Helix hairpin bin"/>
    <property type="match status" value="1"/>
</dbReference>
<dbReference type="Gene3D" id="2.40.30.170">
    <property type="match status" value="1"/>
</dbReference>
<dbReference type="InterPro" id="IPR058626">
    <property type="entry name" value="MdtA-like_b-barrel"/>
</dbReference>
<dbReference type="GO" id="GO:0015721">
    <property type="term" value="P:bile acid and bile salt transport"/>
    <property type="evidence" value="ECO:0007669"/>
    <property type="project" value="TreeGrafter"/>
</dbReference>
<dbReference type="InterPro" id="IPR058627">
    <property type="entry name" value="MdtA-like_C"/>
</dbReference>
<keyword evidence="9" id="KW-1185">Reference proteome</keyword>
<evidence type="ECO:0000259" key="4">
    <source>
        <dbReference type="Pfam" id="PF25876"/>
    </source>
</evidence>
<feature type="domain" description="Multidrug resistance protein MdtA-like C-terminal permuted SH3" evidence="7">
    <location>
        <begin position="292"/>
        <end position="354"/>
    </location>
</feature>
<accession>A0A250AZE7</accession>
<dbReference type="GO" id="GO:0022857">
    <property type="term" value="F:transmembrane transporter activity"/>
    <property type="evidence" value="ECO:0007669"/>
    <property type="project" value="InterPro"/>
</dbReference>
<dbReference type="InterPro" id="IPR058625">
    <property type="entry name" value="MdtA-like_BSH"/>
</dbReference>
<dbReference type="GO" id="GO:0046677">
    <property type="term" value="P:response to antibiotic"/>
    <property type="evidence" value="ECO:0007669"/>
    <property type="project" value="TreeGrafter"/>
</dbReference>
<evidence type="ECO:0000259" key="6">
    <source>
        <dbReference type="Pfam" id="PF25944"/>
    </source>
</evidence>
<reference evidence="8 9" key="1">
    <citation type="submission" date="2016-01" db="EMBL/GenBank/DDBJ databases">
        <authorList>
            <person name="Oliw E.H."/>
        </authorList>
    </citation>
    <scope>NUCLEOTIDE SEQUENCE [LARGE SCALE GENOMIC DNA]</scope>
    <source>
        <strain evidence="8 9">FRB97</strain>
    </source>
</reference>
<proteinExistence type="inferred from homology"/>
<dbReference type="Pfam" id="PF25944">
    <property type="entry name" value="Beta-barrel_RND"/>
    <property type="match status" value="1"/>
</dbReference>
<evidence type="ECO:0000259" key="5">
    <source>
        <dbReference type="Pfam" id="PF25917"/>
    </source>
</evidence>
<dbReference type="InterPro" id="IPR058624">
    <property type="entry name" value="MdtA-like_HH"/>
</dbReference>
<feature type="signal peptide" evidence="3">
    <location>
        <begin position="1"/>
        <end position="22"/>
    </location>
</feature>
<dbReference type="OrthoDB" id="9800613at2"/>
<dbReference type="GO" id="GO:0005886">
    <property type="term" value="C:plasma membrane"/>
    <property type="evidence" value="ECO:0007669"/>
    <property type="project" value="UniProtKB-SubCell"/>
</dbReference>
<dbReference type="PROSITE" id="PS51257">
    <property type="entry name" value="PROKAR_LIPOPROTEIN"/>
    <property type="match status" value="1"/>
</dbReference>
<evidence type="ECO:0000256" key="2">
    <source>
        <dbReference type="ARBA" id="ARBA00009477"/>
    </source>
</evidence>
<evidence type="ECO:0000313" key="9">
    <source>
        <dbReference type="Proteomes" id="UP000217182"/>
    </source>
</evidence>
<name>A0A250AZE7_9GAMM</name>
<feature type="domain" description="Multidrug resistance protein MdtA-like beta-barrel" evidence="6">
    <location>
        <begin position="204"/>
        <end position="288"/>
    </location>
</feature>
<evidence type="ECO:0000256" key="1">
    <source>
        <dbReference type="ARBA" id="ARBA00004519"/>
    </source>
</evidence>
<dbReference type="AlphaFoldDB" id="A0A250AZE7"/>
<organism evidence="8 9">
    <name type="scientific">Gibbsiella quercinecans</name>
    <dbReference type="NCBI Taxonomy" id="929813"/>
    <lineage>
        <taxon>Bacteria</taxon>
        <taxon>Pseudomonadati</taxon>
        <taxon>Pseudomonadota</taxon>
        <taxon>Gammaproteobacteria</taxon>
        <taxon>Enterobacterales</taxon>
        <taxon>Yersiniaceae</taxon>
        <taxon>Gibbsiella</taxon>
    </lineage>
</organism>
<dbReference type="Gene3D" id="2.40.420.20">
    <property type="match status" value="1"/>
</dbReference>
<dbReference type="Proteomes" id="UP000217182">
    <property type="component" value="Chromosome"/>
</dbReference>
<dbReference type="Pfam" id="PF25876">
    <property type="entry name" value="HH_MFP_RND"/>
    <property type="match status" value="1"/>
</dbReference>
<dbReference type="PANTHER" id="PTHR30158">
    <property type="entry name" value="ACRA/E-RELATED COMPONENT OF DRUG EFFLUX TRANSPORTER"/>
    <property type="match status" value="1"/>
</dbReference>
<dbReference type="Pfam" id="PF25967">
    <property type="entry name" value="RND-MFP_C"/>
    <property type="match status" value="1"/>
</dbReference>
<feature type="domain" description="Multidrug resistance protein MdtA-like alpha-helical hairpin" evidence="4">
    <location>
        <begin position="98"/>
        <end position="166"/>
    </location>
</feature>
<dbReference type="KEGG" id="gqu:AWC35_07505"/>
<feature type="chain" id="PRO_5012106007" evidence="3">
    <location>
        <begin position="23"/>
        <end position="373"/>
    </location>
</feature>